<protein>
    <submittedName>
        <fullName evidence="1">Uncharacterized protein</fullName>
    </submittedName>
</protein>
<dbReference type="EMBL" id="MN433457">
    <property type="protein sequence ID" value="QFX78727.1"/>
    <property type="molecule type" value="Genomic_DNA"/>
</dbReference>
<sequence>MVYGIYILNGVSACQNHPLCRSISPHNLGNHAPVLEQEINSWPAVSRHPRVSSTVLVIGSRNAPECEVAKVFVTCTEVITPHEAGFRIEYTASGSSHALTGKGSLAAGVNRSMNTVSIGASDGFNRGFITVTPDALQGHRLGTYLMWRVVQFLHQFPDAQVNPIRLSDAQAYESNHVRRNRFYEQIGLQFDYYDGKHENGRSRPVRAGDLILVETWKQNIQELGMADYLKHQDSHVRGLCHEISTLANRCSSLQNALDDARRRPIRWGVVTFIAKHLHIIGPAVLVMMAALAAYRALNGDSS</sequence>
<name>A0A5P9WBY4_PSEAI</name>
<accession>A0A5P9WBY4</accession>
<evidence type="ECO:0000313" key="1">
    <source>
        <dbReference type="EMBL" id="QFX78727.1"/>
    </source>
</evidence>
<reference evidence="1" key="1">
    <citation type="submission" date="2019-09" db="EMBL/GenBank/DDBJ databases">
        <authorList>
            <person name="Li Z."/>
        </authorList>
    </citation>
    <scope>NUCLEOTIDE SEQUENCE</scope>
    <source>
        <strain evidence="1">PAB546</strain>
        <plasmid evidence="1">pNK546-KPC</plasmid>
    </source>
</reference>
<geneLocation type="plasmid" evidence="1">
    <name>pNK546-KPC</name>
</geneLocation>
<keyword evidence="1" id="KW-0614">Plasmid</keyword>
<gene>
    <name evidence="1" type="ORF">pNK546KPC_0517</name>
</gene>
<dbReference type="AlphaFoldDB" id="A0A5P9WBY4"/>
<organism evidence="1">
    <name type="scientific">Pseudomonas aeruginosa</name>
    <dbReference type="NCBI Taxonomy" id="287"/>
    <lineage>
        <taxon>Bacteria</taxon>
        <taxon>Pseudomonadati</taxon>
        <taxon>Pseudomonadota</taxon>
        <taxon>Gammaproteobacteria</taxon>
        <taxon>Pseudomonadales</taxon>
        <taxon>Pseudomonadaceae</taxon>
        <taxon>Pseudomonas</taxon>
    </lineage>
</organism>
<proteinExistence type="predicted"/>